<reference evidence="11 12" key="1">
    <citation type="journal article" name="Sci. Rep.">
        <title>Genome-scale phylogenetic analyses confirm Olpidium as the closest living zoosporic fungus to the non-flagellated, terrestrial fungi.</title>
        <authorList>
            <person name="Chang Y."/>
            <person name="Rochon D."/>
            <person name="Sekimoto S."/>
            <person name="Wang Y."/>
            <person name="Chovatia M."/>
            <person name="Sandor L."/>
            <person name="Salamov A."/>
            <person name="Grigoriev I.V."/>
            <person name="Stajich J.E."/>
            <person name="Spatafora J.W."/>
        </authorList>
    </citation>
    <scope>NUCLEOTIDE SEQUENCE [LARGE SCALE GENOMIC DNA]</scope>
    <source>
        <strain evidence="11">S191</strain>
    </source>
</reference>
<sequence length="504" mass="56233">MSKKRSKDQQPRGSPAAPDDSARKRPRRSSSTAAGAPRSAKGTAPSRRPAAQNEAKPAEKKGRIEQPELSAEVLGRLPKYARGQGNSTKKVTDKKLKANLNKAEVRFDDAAKRAARAEVLLTEEAGFLEAEGMERTYKFTQKQLSEHLDVGTKKKLLNLRLDTFGPYNLDFTRNGRHMLVAGRKGHVATFDWHMGRLASEIQLKETVRDAVWLHNEMYHAVAQKKYVYIYDHRGAEIHCLKKHIEVNKMQFLPYHFLLASVGNAGYLKYQDTSTGQLVAEHRTRLGRCDTMTQNPTNAIIHLGHANGTVTLWSPSVSTPLVKMLTHKGPVNAVAVDLSGKYMVTSGFDGNLNIWDLRTYKQLQYYFTPTPAACLSISQRGLLAVAYGPNISVWKEPFRTKQLSPYMSHLQPGTRVEDMHFCPFEDVLGFGHSSGVSTIVVPGAGEPNFDALEANPFQTARQRQEAEVKALLDKIQPEMITLDPNLVGKVVEEAKPVPQAEKRKR</sequence>
<evidence type="ECO:0000256" key="8">
    <source>
        <dbReference type="PROSITE-ProRule" id="PRU00221"/>
    </source>
</evidence>
<dbReference type="InterPro" id="IPR015943">
    <property type="entry name" value="WD40/YVTN_repeat-like_dom_sf"/>
</dbReference>
<dbReference type="GO" id="GO:0032040">
    <property type="term" value="C:small-subunit processome"/>
    <property type="evidence" value="ECO:0007669"/>
    <property type="project" value="TreeGrafter"/>
</dbReference>
<comment type="function">
    <text evidence="1">Involved in nucleolar processing of pre-18S ribosomal RNA.</text>
</comment>
<dbReference type="SUPFAM" id="SSF50978">
    <property type="entry name" value="WD40 repeat-like"/>
    <property type="match status" value="1"/>
</dbReference>
<dbReference type="Pfam" id="PF00400">
    <property type="entry name" value="WD40"/>
    <property type="match status" value="1"/>
</dbReference>
<keyword evidence="5" id="KW-0677">Repeat</keyword>
<dbReference type="PROSITE" id="PS50082">
    <property type="entry name" value="WD_REPEATS_2"/>
    <property type="match status" value="1"/>
</dbReference>
<dbReference type="FunFam" id="2.130.10.10:FF:000378">
    <property type="entry name" value="U3 small nucleolar RNA-associated protein 7"/>
    <property type="match status" value="1"/>
</dbReference>
<comment type="caution">
    <text evidence="11">The sequence shown here is derived from an EMBL/GenBank/DDBJ whole genome shotgun (WGS) entry which is preliminary data.</text>
</comment>
<gene>
    <name evidence="11" type="ORF">BJ554DRAFT_7587</name>
</gene>
<evidence type="ECO:0000313" key="11">
    <source>
        <dbReference type="EMBL" id="KAG5460374.1"/>
    </source>
</evidence>
<feature type="region of interest" description="Disordered" evidence="9">
    <location>
        <begin position="1"/>
        <end position="92"/>
    </location>
</feature>
<keyword evidence="12" id="KW-1185">Reference proteome</keyword>
<dbReference type="PANTHER" id="PTHR14085:SF3">
    <property type="entry name" value="WD REPEAT-CONTAINING PROTEIN 46"/>
    <property type="match status" value="1"/>
</dbReference>
<evidence type="ECO:0000256" key="3">
    <source>
        <dbReference type="ARBA" id="ARBA00022552"/>
    </source>
</evidence>
<dbReference type="PANTHER" id="PTHR14085">
    <property type="entry name" value="WD-REPEAT PROTEIN BING4"/>
    <property type="match status" value="1"/>
</dbReference>
<comment type="subcellular location">
    <subcellularLocation>
        <location evidence="2">Nucleus</location>
        <location evidence="2">Nucleolus</location>
    </subcellularLocation>
</comment>
<dbReference type="PROSITE" id="PS00678">
    <property type="entry name" value="WD_REPEATS_1"/>
    <property type="match status" value="1"/>
</dbReference>
<dbReference type="Gene3D" id="2.130.10.10">
    <property type="entry name" value="YVTN repeat-like/Quinoprotein amine dehydrogenase"/>
    <property type="match status" value="1"/>
</dbReference>
<dbReference type="Proteomes" id="UP000673691">
    <property type="component" value="Unassembled WGS sequence"/>
</dbReference>
<organism evidence="11 12">
    <name type="scientific">Olpidium bornovanus</name>
    <dbReference type="NCBI Taxonomy" id="278681"/>
    <lineage>
        <taxon>Eukaryota</taxon>
        <taxon>Fungi</taxon>
        <taxon>Fungi incertae sedis</taxon>
        <taxon>Olpidiomycota</taxon>
        <taxon>Olpidiomycotina</taxon>
        <taxon>Olpidiomycetes</taxon>
        <taxon>Olpidiales</taxon>
        <taxon>Olpidiaceae</taxon>
        <taxon>Olpidium</taxon>
    </lineage>
</organism>
<protein>
    <recommendedName>
        <fullName evidence="7">U three protein 7</fullName>
    </recommendedName>
</protein>
<keyword evidence="6" id="KW-0539">Nucleus</keyword>
<evidence type="ECO:0000256" key="1">
    <source>
        <dbReference type="ARBA" id="ARBA00004099"/>
    </source>
</evidence>
<dbReference type="SMART" id="SM01033">
    <property type="entry name" value="BING4CT"/>
    <property type="match status" value="1"/>
</dbReference>
<name>A0A8H8DJ01_9FUNG</name>
<dbReference type="AlphaFoldDB" id="A0A8H8DJ01"/>
<feature type="domain" description="BING4 C-terminal" evidence="10">
    <location>
        <begin position="404"/>
        <end position="483"/>
    </location>
</feature>
<keyword evidence="4 8" id="KW-0853">WD repeat</keyword>
<dbReference type="GO" id="GO:0000462">
    <property type="term" value="P:maturation of SSU-rRNA from tricistronic rRNA transcript (SSU-rRNA, 5.8S rRNA, LSU-rRNA)"/>
    <property type="evidence" value="ECO:0007669"/>
    <property type="project" value="TreeGrafter"/>
</dbReference>
<dbReference type="InterPro" id="IPR036322">
    <property type="entry name" value="WD40_repeat_dom_sf"/>
</dbReference>
<dbReference type="EMBL" id="JAEFCI010005316">
    <property type="protein sequence ID" value="KAG5460374.1"/>
    <property type="molecule type" value="Genomic_DNA"/>
</dbReference>
<dbReference type="SMART" id="SM00320">
    <property type="entry name" value="WD40"/>
    <property type="match status" value="4"/>
</dbReference>
<dbReference type="GO" id="GO:0030686">
    <property type="term" value="C:90S preribosome"/>
    <property type="evidence" value="ECO:0007669"/>
    <property type="project" value="TreeGrafter"/>
</dbReference>
<dbReference type="InterPro" id="IPR001680">
    <property type="entry name" value="WD40_rpt"/>
</dbReference>
<dbReference type="InterPro" id="IPR040315">
    <property type="entry name" value="WDR46/Utp7"/>
</dbReference>
<evidence type="ECO:0000256" key="6">
    <source>
        <dbReference type="ARBA" id="ARBA00023242"/>
    </source>
</evidence>
<evidence type="ECO:0000256" key="4">
    <source>
        <dbReference type="ARBA" id="ARBA00022574"/>
    </source>
</evidence>
<dbReference type="Pfam" id="PF08149">
    <property type="entry name" value="BING4CT"/>
    <property type="match status" value="1"/>
</dbReference>
<evidence type="ECO:0000256" key="7">
    <source>
        <dbReference type="ARBA" id="ARBA00076453"/>
    </source>
</evidence>
<dbReference type="InterPro" id="IPR012952">
    <property type="entry name" value="BING4_C_dom"/>
</dbReference>
<evidence type="ECO:0000313" key="12">
    <source>
        <dbReference type="Proteomes" id="UP000673691"/>
    </source>
</evidence>
<evidence type="ECO:0000259" key="10">
    <source>
        <dbReference type="SMART" id="SM01033"/>
    </source>
</evidence>
<accession>A0A8H8DJ01</accession>
<keyword evidence="3" id="KW-0698">rRNA processing</keyword>
<evidence type="ECO:0000256" key="2">
    <source>
        <dbReference type="ARBA" id="ARBA00004604"/>
    </source>
</evidence>
<evidence type="ECO:0000256" key="5">
    <source>
        <dbReference type="ARBA" id="ARBA00022737"/>
    </source>
</evidence>
<dbReference type="OrthoDB" id="10251154at2759"/>
<feature type="repeat" description="WD" evidence="8">
    <location>
        <begin position="323"/>
        <end position="364"/>
    </location>
</feature>
<dbReference type="InterPro" id="IPR019775">
    <property type="entry name" value="WD40_repeat_CS"/>
</dbReference>
<proteinExistence type="predicted"/>
<dbReference type="PROSITE" id="PS50294">
    <property type="entry name" value="WD_REPEATS_REGION"/>
    <property type="match status" value="1"/>
</dbReference>
<evidence type="ECO:0000256" key="9">
    <source>
        <dbReference type="SAM" id="MobiDB-lite"/>
    </source>
</evidence>
<feature type="compositionally biased region" description="Basic and acidic residues" evidence="9">
    <location>
        <begin position="56"/>
        <end position="66"/>
    </location>
</feature>